<evidence type="ECO:0000313" key="2">
    <source>
        <dbReference type="EMBL" id="KLU87268.1"/>
    </source>
</evidence>
<dbReference type="VEuPathDB" id="FungiDB:MAPG_06269"/>
<reference evidence="2" key="3">
    <citation type="submission" date="2011-03" db="EMBL/GenBank/DDBJ databases">
        <title>Annotation of Magnaporthe poae ATCC 64411.</title>
        <authorList>
            <person name="Ma L.-J."/>
            <person name="Dead R."/>
            <person name="Young S.K."/>
            <person name="Zeng Q."/>
            <person name="Gargeya S."/>
            <person name="Fitzgerald M."/>
            <person name="Haas B."/>
            <person name="Abouelleil A."/>
            <person name="Alvarado L."/>
            <person name="Arachchi H.M."/>
            <person name="Berlin A."/>
            <person name="Brown A."/>
            <person name="Chapman S.B."/>
            <person name="Chen Z."/>
            <person name="Dunbar C."/>
            <person name="Freedman E."/>
            <person name="Gearin G."/>
            <person name="Gellesch M."/>
            <person name="Goldberg J."/>
            <person name="Griggs A."/>
            <person name="Gujja S."/>
            <person name="Heiman D."/>
            <person name="Howarth C."/>
            <person name="Larson L."/>
            <person name="Lui A."/>
            <person name="MacDonald P.J.P."/>
            <person name="Mehta T."/>
            <person name="Montmayeur A."/>
            <person name="Murphy C."/>
            <person name="Neiman D."/>
            <person name="Pearson M."/>
            <person name="Priest M."/>
            <person name="Roberts A."/>
            <person name="Saif S."/>
            <person name="Shea T."/>
            <person name="Shenoy N."/>
            <person name="Sisk P."/>
            <person name="Stolte C."/>
            <person name="Sykes S."/>
            <person name="Yandava C."/>
            <person name="Wortman J."/>
            <person name="Nusbaum C."/>
            <person name="Birren B."/>
        </authorList>
    </citation>
    <scope>NUCLEOTIDE SEQUENCE</scope>
    <source>
        <strain evidence="2">ATCC 64411</strain>
    </source>
</reference>
<dbReference type="EMBL" id="ADBL01001506">
    <property type="status" value="NOT_ANNOTATED_CDS"/>
    <property type="molecule type" value="Genomic_DNA"/>
</dbReference>
<gene>
    <name evidence="2" type="ORF">MAPG_06269</name>
</gene>
<name>A0A0C4E1K5_MAGP6</name>
<proteinExistence type="predicted"/>
<accession>A0A0C4E1K5</accession>
<dbReference type="Proteomes" id="UP000011715">
    <property type="component" value="Unassembled WGS sequence"/>
</dbReference>
<dbReference type="EnsemblFungi" id="MAPG_06269T0">
    <property type="protein sequence ID" value="MAPG_06269T0"/>
    <property type="gene ID" value="MAPG_06269"/>
</dbReference>
<dbReference type="EMBL" id="GL876970">
    <property type="protein sequence ID" value="KLU87268.1"/>
    <property type="molecule type" value="Genomic_DNA"/>
</dbReference>
<dbReference type="AlphaFoldDB" id="A0A0C4E1K5"/>
<evidence type="ECO:0000256" key="1">
    <source>
        <dbReference type="SAM" id="MobiDB-lite"/>
    </source>
</evidence>
<reference evidence="2" key="1">
    <citation type="submission" date="2010-05" db="EMBL/GenBank/DDBJ databases">
        <title>The Genome Sequence of Magnaporthe poae strain ATCC 64411.</title>
        <authorList>
            <consortium name="The Broad Institute Genome Sequencing Platform"/>
            <consortium name="Broad Institute Genome Sequencing Center for Infectious Disease"/>
            <person name="Ma L.-J."/>
            <person name="Dead R."/>
            <person name="Young S."/>
            <person name="Zeng Q."/>
            <person name="Koehrsen M."/>
            <person name="Alvarado L."/>
            <person name="Berlin A."/>
            <person name="Chapman S.B."/>
            <person name="Chen Z."/>
            <person name="Freedman E."/>
            <person name="Gellesch M."/>
            <person name="Goldberg J."/>
            <person name="Griggs A."/>
            <person name="Gujja S."/>
            <person name="Heilman E.R."/>
            <person name="Heiman D."/>
            <person name="Hepburn T."/>
            <person name="Howarth C."/>
            <person name="Jen D."/>
            <person name="Larson L."/>
            <person name="Mehta T."/>
            <person name="Neiman D."/>
            <person name="Pearson M."/>
            <person name="Roberts A."/>
            <person name="Saif S."/>
            <person name="Shea T."/>
            <person name="Shenoy N."/>
            <person name="Sisk P."/>
            <person name="Stolte C."/>
            <person name="Sykes S."/>
            <person name="Walk T."/>
            <person name="White J."/>
            <person name="Yandava C."/>
            <person name="Haas B."/>
            <person name="Nusbaum C."/>
            <person name="Birren B."/>
        </authorList>
    </citation>
    <scope>NUCLEOTIDE SEQUENCE</scope>
    <source>
        <strain evidence="2">ATCC 64411</strain>
    </source>
</reference>
<reference evidence="3" key="4">
    <citation type="journal article" date="2015" name="G3 (Bethesda)">
        <title>Genome sequences of three phytopathogenic species of the Magnaporthaceae family of fungi.</title>
        <authorList>
            <person name="Okagaki L.H."/>
            <person name="Nunes C.C."/>
            <person name="Sailsbery J."/>
            <person name="Clay B."/>
            <person name="Brown D."/>
            <person name="John T."/>
            <person name="Oh Y."/>
            <person name="Young N."/>
            <person name="Fitzgerald M."/>
            <person name="Haas B.J."/>
            <person name="Zeng Q."/>
            <person name="Young S."/>
            <person name="Adiconis X."/>
            <person name="Fan L."/>
            <person name="Levin J.Z."/>
            <person name="Mitchell T.K."/>
            <person name="Okubara P.A."/>
            <person name="Farman M.L."/>
            <person name="Kohn L.M."/>
            <person name="Birren B."/>
            <person name="Ma L.-J."/>
            <person name="Dean R.A."/>
        </authorList>
    </citation>
    <scope>NUCLEOTIDE SEQUENCE</scope>
    <source>
        <strain evidence="3">ATCC 64411 / 73-15</strain>
    </source>
</reference>
<feature type="region of interest" description="Disordered" evidence="1">
    <location>
        <begin position="72"/>
        <end position="108"/>
    </location>
</feature>
<sequence>MLAHLRCLRLHLQLLVTPTILVIGVGDSMIMLSSPVSFTTDTEAGCRAQVHIARPAEDGECIHASVYQMNHKPPRRCASQPSGVSQRQDQDWTRHRGPGWAEPNFLRG</sequence>
<evidence type="ECO:0000313" key="3">
    <source>
        <dbReference type="EnsemblFungi" id="MAPG_06269T0"/>
    </source>
</evidence>
<organism evidence="3 4">
    <name type="scientific">Magnaporthiopsis poae (strain ATCC 64411 / 73-15)</name>
    <name type="common">Kentucky bluegrass fungus</name>
    <name type="synonym">Magnaporthe poae</name>
    <dbReference type="NCBI Taxonomy" id="644358"/>
    <lineage>
        <taxon>Eukaryota</taxon>
        <taxon>Fungi</taxon>
        <taxon>Dikarya</taxon>
        <taxon>Ascomycota</taxon>
        <taxon>Pezizomycotina</taxon>
        <taxon>Sordariomycetes</taxon>
        <taxon>Sordariomycetidae</taxon>
        <taxon>Magnaporthales</taxon>
        <taxon>Magnaporthaceae</taxon>
        <taxon>Magnaporthiopsis</taxon>
    </lineage>
</organism>
<reference evidence="3" key="5">
    <citation type="submission" date="2015-06" db="UniProtKB">
        <authorList>
            <consortium name="EnsemblFungi"/>
        </authorList>
    </citation>
    <scope>IDENTIFICATION</scope>
    <source>
        <strain evidence="3">ATCC 64411</strain>
    </source>
</reference>
<evidence type="ECO:0000313" key="4">
    <source>
        <dbReference type="Proteomes" id="UP000011715"/>
    </source>
</evidence>
<keyword evidence="4" id="KW-1185">Reference proteome</keyword>
<protein>
    <submittedName>
        <fullName evidence="2 3">Uncharacterized protein</fullName>
    </submittedName>
</protein>
<reference evidence="4" key="2">
    <citation type="submission" date="2010-05" db="EMBL/GenBank/DDBJ databases">
        <title>The genome sequence of Magnaporthe poae strain ATCC 64411.</title>
        <authorList>
            <person name="Ma L.-J."/>
            <person name="Dead R."/>
            <person name="Young S."/>
            <person name="Zeng Q."/>
            <person name="Koehrsen M."/>
            <person name="Alvarado L."/>
            <person name="Berlin A."/>
            <person name="Chapman S.B."/>
            <person name="Chen Z."/>
            <person name="Freedman E."/>
            <person name="Gellesch M."/>
            <person name="Goldberg J."/>
            <person name="Griggs A."/>
            <person name="Gujja S."/>
            <person name="Heilman E.R."/>
            <person name="Heiman D."/>
            <person name="Hepburn T."/>
            <person name="Howarth C."/>
            <person name="Jen D."/>
            <person name="Larson L."/>
            <person name="Mehta T."/>
            <person name="Neiman D."/>
            <person name="Pearson M."/>
            <person name="Roberts A."/>
            <person name="Saif S."/>
            <person name="Shea T."/>
            <person name="Shenoy N."/>
            <person name="Sisk P."/>
            <person name="Stolte C."/>
            <person name="Sykes S."/>
            <person name="Walk T."/>
            <person name="White J."/>
            <person name="Yandava C."/>
            <person name="Haas B."/>
            <person name="Nusbaum C."/>
            <person name="Birren B."/>
        </authorList>
    </citation>
    <scope>NUCLEOTIDE SEQUENCE [LARGE SCALE GENOMIC DNA]</scope>
    <source>
        <strain evidence="4">ATCC 64411 / 73-15</strain>
    </source>
</reference>